<gene>
    <name evidence="4" type="ORF">ACFQDM_06045</name>
</gene>
<name>A0ABW1S7I9_9PROT</name>
<sequence length="269" mass="29599">MRKLALITGASAGIGSEFARLYAARGHDLMLTARRQDRLEKLASELEITYDVKVGVMPVDLTRSSSVSRILKRIGDDGRHVDVLVNNAGYTLPGNFMDWTWDDHKDFLQVMLTVPTELCHNLLGGMRDRGYGRVINVASLVSFVPGSKGHTLYAPVKAALMRLSESLNSEMRDSGVHITALCPGLTHTEFHAANHMAEQVSRVPNFMWQPVEDVVEAGFHAVEANRPVVVPGSVNKMIAALMQVLPGPVTRGLMIEQSRHFRSGHHQAA</sequence>
<dbReference type="InterPro" id="IPR002347">
    <property type="entry name" value="SDR_fam"/>
</dbReference>
<dbReference type="RefSeq" id="WP_377376809.1">
    <property type="nucleotide sequence ID" value="NZ_JBHSSW010000005.1"/>
</dbReference>
<reference evidence="5" key="1">
    <citation type="journal article" date="2019" name="Int. J. Syst. Evol. Microbiol.">
        <title>The Global Catalogue of Microorganisms (GCM) 10K type strain sequencing project: providing services to taxonomists for standard genome sequencing and annotation.</title>
        <authorList>
            <consortium name="The Broad Institute Genomics Platform"/>
            <consortium name="The Broad Institute Genome Sequencing Center for Infectious Disease"/>
            <person name="Wu L."/>
            <person name="Ma J."/>
        </authorList>
    </citation>
    <scope>NUCLEOTIDE SEQUENCE [LARGE SCALE GENOMIC DNA]</scope>
    <source>
        <strain evidence="5">CGMCC-1.15741</strain>
    </source>
</reference>
<dbReference type="EMBL" id="JBHSSW010000005">
    <property type="protein sequence ID" value="MFC6197630.1"/>
    <property type="molecule type" value="Genomic_DNA"/>
</dbReference>
<dbReference type="Proteomes" id="UP001596303">
    <property type="component" value="Unassembled WGS sequence"/>
</dbReference>
<evidence type="ECO:0000256" key="1">
    <source>
        <dbReference type="ARBA" id="ARBA00006484"/>
    </source>
</evidence>
<proteinExistence type="inferred from homology"/>
<evidence type="ECO:0000313" key="4">
    <source>
        <dbReference type="EMBL" id="MFC6197630.1"/>
    </source>
</evidence>
<dbReference type="Pfam" id="PF00106">
    <property type="entry name" value="adh_short"/>
    <property type="match status" value="1"/>
</dbReference>
<keyword evidence="2 4" id="KW-0560">Oxidoreductase</keyword>
<dbReference type="InterPro" id="IPR036291">
    <property type="entry name" value="NAD(P)-bd_dom_sf"/>
</dbReference>
<comment type="caution">
    <text evidence="4">The sequence shown here is derived from an EMBL/GenBank/DDBJ whole genome shotgun (WGS) entry which is preliminary data.</text>
</comment>
<dbReference type="CDD" id="cd05233">
    <property type="entry name" value="SDR_c"/>
    <property type="match status" value="1"/>
</dbReference>
<dbReference type="PANTHER" id="PTHR44196:SF2">
    <property type="entry name" value="SHORT-CHAIN DEHYDROGENASE-RELATED"/>
    <property type="match status" value="1"/>
</dbReference>
<dbReference type="PRINTS" id="PR00080">
    <property type="entry name" value="SDRFAMILY"/>
</dbReference>
<dbReference type="PRINTS" id="PR00081">
    <property type="entry name" value="GDHRDH"/>
</dbReference>
<dbReference type="EC" id="1.-.-.-" evidence="4"/>
<evidence type="ECO:0000313" key="5">
    <source>
        <dbReference type="Proteomes" id="UP001596303"/>
    </source>
</evidence>
<evidence type="ECO:0000256" key="3">
    <source>
        <dbReference type="RuleBase" id="RU000363"/>
    </source>
</evidence>
<comment type="similarity">
    <text evidence="1 3">Belongs to the short-chain dehydrogenases/reductases (SDR) family.</text>
</comment>
<dbReference type="PIRSF" id="PIRSF000126">
    <property type="entry name" value="11-beta-HSD1"/>
    <property type="match status" value="1"/>
</dbReference>
<organism evidence="4 5">
    <name type="scientific">Ponticaulis profundi</name>
    <dbReference type="NCBI Taxonomy" id="2665222"/>
    <lineage>
        <taxon>Bacteria</taxon>
        <taxon>Pseudomonadati</taxon>
        <taxon>Pseudomonadota</taxon>
        <taxon>Alphaproteobacteria</taxon>
        <taxon>Hyphomonadales</taxon>
        <taxon>Hyphomonadaceae</taxon>
        <taxon>Ponticaulis</taxon>
    </lineage>
</organism>
<dbReference type="Gene3D" id="3.40.50.720">
    <property type="entry name" value="NAD(P)-binding Rossmann-like Domain"/>
    <property type="match status" value="1"/>
</dbReference>
<evidence type="ECO:0000256" key="2">
    <source>
        <dbReference type="ARBA" id="ARBA00023002"/>
    </source>
</evidence>
<dbReference type="PANTHER" id="PTHR44196">
    <property type="entry name" value="DEHYDROGENASE/REDUCTASE SDR FAMILY MEMBER 7B"/>
    <property type="match status" value="1"/>
</dbReference>
<accession>A0ABW1S7I9</accession>
<protein>
    <submittedName>
        <fullName evidence="4">SDR family NAD(P)-dependent oxidoreductase</fullName>
        <ecNumber evidence="4">1.-.-.-</ecNumber>
    </submittedName>
</protein>
<keyword evidence="5" id="KW-1185">Reference proteome</keyword>
<dbReference type="GO" id="GO:0016491">
    <property type="term" value="F:oxidoreductase activity"/>
    <property type="evidence" value="ECO:0007669"/>
    <property type="project" value="UniProtKB-KW"/>
</dbReference>
<dbReference type="SUPFAM" id="SSF51735">
    <property type="entry name" value="NAD(P)-binding Rossmann-fold domains"/>
    <property type="match status" value="1"/>
</dbReference>